<accession>A0A061QVV3</accession>
<dbReference type="Gene3D" id="2.60.40.1080">
    <property type="match status" value="1"/>
</dbReference>
<protein>
    <recommendedName>
        <fullName evidence="2">BIG2 domain-containing protein</fullName>
    </recommendedName>
</protein>
<proteinExistence type="predicted"/>
<organism evidence="1">
    <name type="scientific">Tetraselmis sp. GSL018</name>
    <dbReference type="NCBI Taxonomy" id="582737"/>
    <lineage>
        <taxon>Eukaryota</taxon>
        <taxon>Viridiplantae</taxon>
        <taxon>Chlorophyta</taxon>
        <taxon>core chlorophytes</taxon>
        <taxon>Chlorodendrophyceae</taxon>
        <taxon>Chlorodendrales</taxon>
        <taxon>Chlorodendraceae</taxon>
        <taxon>Tetraselmis</taxon>
    </lineage>
</organism>
<reference evidence="1" key="1">
    <citation type="submission" date="2014-05" db="EMBL/GenBank/DDBJ databases">
        <title>The transcriptome of the halophilic microalga Tetraselmis sp. GSL018 isolated from the Great Salt Lake, Utah.</title>
        <authorList>
            <person name="Jinkerson R.E."/>
            <person name="D'Adamo S."/>
            <person name="Posewitz M.C."/>
        </authorList>
    </citation>
    <scope>NUCLEOTIDE SEQUENCE</scope>
    <source>
        <strain evidence="1">GSL018</strain>
    </source>
</reference>
<sequence>NDSRPAEMPRRYLHVVSGRSFVFSGVHEKAQLIVEVRFELNNIVDTSTTITFESSDPEVVEVDPLTGVLTSMTNQVSSAVITARSGDLRPVFATALVANLTPQTKVV</sequence>
<evidence type="ECO:0008006" key="2">
    <source>
        <dbReference type="Google" id="ProtNLM"/>
    </source>
</evidence>
<feature type="non-terminal residue" evidence="1">
    <location>
        <position position="107"/>
    </location>
</feature>
<name>A0A061QVV3_9CHLO</name>
<dbReference type="EMBL" id="GBEZ01024407">
    <property type="protein sequence ID" value="JAC62584.1"/>
    <property type="molecule type" value="Transcribed_RNA"/>
</dbReference>
<feature type="non-terminal residue" evidence="1">
    <location>
        <position position="1"/>
    </location>
</feature>
<evidence type="ECO:0000313" key="1">
    <source>
        <dbReference type="EMBL" id="JAC62584.1"/>
    </source>
</evidence>
<dbReference type="AlphaFoldDB" id="A0A061QVV3"/>
<gene>
    <name evidence="1" type="ORF">TSPGSL018_22966</name>
</gene>